<dbReference type="GO" id="GO:0070319">
    <property type="term" value="C:Golgi to plasma membrane transport vesicle"/>
    <property type="evidence" value="ECO:0007669"/>
    <property type="project" value="TreeGrafter"/>
</dbReference>
<dbReference type="InterPro" id="IPR040351">
    <property type="entry name" value="RAB3IL/RAB3IP/Sec2"/>
</dbReference>
<dbReference type="KEGG" id="sre:PTSG_12304"/>
<dbReference type="GO" id="GO:0005085">
    <property type="term" value="F:guanyl-nucleotide exchange factor activity"/>
    <property type="evidence" value="ECO:0007669"/>
    <property type="project" value="InterPro"/>
</dbReference>
<feature type="compositionally biased region" description="Gly residues" evidence="3">
    <location>
        <begin position="442"/>
        <end position="452"/>
    </location>
</feature>
<dbReference type="Pfam" id="PF25555">
    <property type="entry name" value="RAB3A-like_C"/>
    <property type="match status" value="1"/>
</dbReference>
<dbReference type="PANTHER" id="PTHR14430">
    <property type="entry name" value="RABIN3-RELATED"/>
    <property type="match status" value="1"/>
</dbReference>
<organism evidence="6">
    <name type="scientific">Salpingoeca rosetta (strain ATCC 50818 / BSB-021)</name>
    <dbReference type="NCBI Taxonomy" id="946362"/>
    <lineage>
        <taxon>Eukaryota</taxon>
        <taxon>Choanoflagellata</taxon>
        <taxon>Craspedida</taxon>
        <taxon>Salpingoecidae</taxon>
        <taxon>Salpingoeca</taxon>
    </lineage>
</organism>
<dbReference type="InterPro" id="IPR009449">
    <property type="entry name" value="Sec2_N"/>
</dbReference>
<dbReference type="STRING" id="946362.F2UA88"/>
<feature type="compositionally biased region" description="Low complexity" evidence="3">
    <location>
        <begin position="292"/>
        <end position="301"/>
    </location>
</feature>
<gene>
    <name evidence="5" type="ORF">PTSG_12304</name>
</gene>
<dbReference type="EMBL" id="GL832966">
    <property type="protein sequence ID" value="EGD73663.1"/>
    <property type="molecule type" value="Genomic_DNA"/>
</dbReference>
<evidence type="ECO:0000256" key="2">
    <source>
        <dbReference type="SAM" id="Coils"/>
    </source>
</evidence>
<dbReference type="AlphaFoldDB" id="F2UA88"/>
<feature type="compositionally biased region" description="Basic residues" evidence="3">
    <location>
        <begin position="81"/>
        <end position="93"/>
    </location>
</feature>
<feature type="region of interest" description="Disordered" evidence="3">
    <location>
        <begin position="269"/>
        <end position="463"/>
    </location>
</feature>
<reference evidence="5" key="1">
    <citation type="submission" date="2009-08" db="EMBL/GenBank/DDBJ databases">
        <title>Annotation of Salpingoeca rosetta.</title>
        <authorList>
            <consortium name="The Broad Institute Genome Sequencing Platform"/>
            <person name="Russ C."/>
            <person name="Cuomo C."/>
            <person name="Burger G."/>
            <person name="Gray M.W."/>
            <person name="Holland P.W.H."/>
            <person name="King N."/>
            <person name="Lang F.B.F."/>
            <person name="Roger A.J."/>
            <person name="Ruiz-Trillo I."/>
            <person name="Young S.K."/>
            <person name="Zeng Q."/>
            <person name="Gargeya S."/>
            <person name="Alvarado L."/>
            <person name="Berlin A."/>
            <person name="Chapman S.B."/>
            <person name="Chen Z."/>
            <person name="Freedman E."/>
            <person name="Gellesch M."/>
            <person name="Goldberg J."/>
            <person name="Griggs A."/>
            <person name="Gujja S."/>
            <person name="Heilman E."/>
            <person name="Heiman D."/>
            <person name="Howarth C."/>
            <person name="Mehta T."/>
            <person name="Neiman D."/>
            <person name="Pearson M."/>
            <person name="Roberts A."/>
            <person name="Saif S."/>
            <person name="Shea T."/>
            <person name="Shenoy N."/>
            <person name="Sisk P."/>
            <person name="Stolte C."/>
            <person name="Sykes S."/>
            <person name="White J."/>
            <person name="Yandava C."/>
            <person name="Haas B."/>
            <person name="Nusbaum C."/>
            <person name="Birren B."/>
        </authorList>
    </citation>
    <scope>NUCLEOTIDE SEQUENCE [LARGE SCALE GENOMIC DNA]</scope>
    <source>
        <strain evidence="5">ATCC 50818</strain>
    </source>
</reference>
<dbReference type="OrthoDB" id="5560525at2759"/>
<feature type="compositionally biased region" description="Basic residues" evidence="3">
    <location>
        <begin position="315"/>
        <end position="330"/>
    </location>
</feature>
<feature type="region of interest" description="Disordered" evidence="3">
    <location>
        <begin position="1"/>
        <end position="113"/>
    </location>
</feature>
<proteinExistence type="predicted"/>
<dbReference type="eggNOG" id="KOG4324">
    <property type="taxonomic scope" value="Eukaryota"/>
</dbReference>
<feature type="compositionally biased region" description="Polar residues" evidence="3">
    <location>
        <begin position="333"/>
        <end position="357"/>
    </location>
</feature>
<dbReference type="FunCoup" id="F2UA88">
    <property type="interactions" value="409"/>
</dbReference>
<feature type="compositionally biased region" description="Low complexity" evidence="3">
    <location>
        <begin position="1"/>
        <end position="13"/>
    </location>
</feature>
<dbReference type="RefSeq" id="XP_004993944.1">
    <property type="nucleotide sequence ID" value="XM_004993887.1"/>
</dbReference>
<dbReference type="SUPFAM" id="SSF144284">
    <property type="entry name" value="Sec2 N-terminal region"/>
    <property type="match status" value="1"/>
</dbReference>
<protein>
    <recommendedName>
        <fullName evidence="4">GDP/GTP exchange factor Sec2 N-terminal domain-containing protein</fullName>
    </recommendedName>
</protein>
<dbReference type="GO" id="GO:0006887">
    <property type="term" value="P:exocytosis"/>
    <property type="evidence" value="ECO:0007669"/>
    <property type="project" value="TreeGrafter"/>
</dbReference>
<feature type="compositionally biased region" description="Low complexity" evidence="3">
    <location>
        <begin position="408"/>
        <end position="421"/>
    </location>
</feature>
<dbReference type="PANTHER" id="PTHR14430:SF0">
    <property type="entry name" value="SEC2P DOMAIN-CONTAINING PROTEIN"/>
    <property type="match status" value="1"/>
</dbReference>
<dbReference type="CDD" id="cd21044">
    <property type="entry name" value="Rab11BD_RAB3IP_like"/>
    <property type="match status" value="1"/>
</dbReference>
<feature type="compositionally biased region" description="Gly residues" evidence="3">
    <location>
        <begin position="370"/>
        <end position="381"/>
    </location>
</feature>
<dbReference type="Gene3D" id="1.20.5.4880">
    <property type="match status" value="1"/>
</dbReference>
<feature type="compositionally biased region" description="Acidic residues" evidence="3">
    <location>
        <begin position="454"/>
        <end position="463"/>
    </location>
</feature>
<feature type="domain" description="GDP/GTP exchange factor Sec2 N-terminal" evidence="4">
    <location>
        <begin position="167"/>
        <end position="274"/>
    </location>
</feature>
<dbReference type="InParanoid" id="F2UA88"/>
<feature type="compositionally biased region" description="Polar residues" evidence="3">
    <location>
        <begin position="271"/>
        <end position="291"/>
    </location>
</feature>
<evidence type="ECO:0000313" key="5">
    <source>
        <dbReference type="EMBL" id="EGD73663.1"/>
    </source>
</evidence>
<dbReference type="GeneID" id="16074522"/>
<keyword evidence="6" id="KW-1185">Reference proteome</keyword>
<evidence type="ECO:0000256" key="1">
    <source>
        <dbReference type="ARBA" id="ARBA00023054"/>
    </source>
</evidence>
<evidence type="ECO:0000313" key="6">
    <source>
        <dbReference type="Proteomes" id="UP000007799"/>
    </source>
</evidence>
<keyword evidence="1 2" id="KW-0175">Coiled coil</keyword>
<dbReference type="Pfam" id="PF06428">
    <property type="entry name" value="Sec2p"/>
    <property type="match status" value="1"/>
</dbReference>
<evidence type="ECO:0000256" key="3">
    <source>
        <dbReference type="SAM" id="MobiDB-lite"/>
    </source>
</evidence>
<accession>F2UA88</accession>
<dbReference type="Proteomes" id="UP000007799">
    <property type="component" value="Unassembled WGS sequence"/>
</dbReference>
<feature type="coiled-coil region" evidence="2">
    <location>
        <begin position="201"/>
        <end position="243"/>
    </location>
</feature>
<evidence type="ECO:0000259" key="4">
    <source>
        <dbReference type="Pfam" id="PF06428"/>
    </source>
</evidence>
<sequence>MSQHTRAATAETAANRKAQQHQQGDNSDEVAAITRLTKTSRASRHTRSVSWTNTSLPPMMFEDARSGSGGTDTTSPNNKKNEKKGHSKVKGKGKGQGSSLKDASAPPPQIRVTTPIPEVVDDHTTDDDAKAVIAELQQPAVHRSPDDVHIAARERSNSDTWLLARARRQASKDHNKALAYWRLEKEYRLVKDKLVAKAEECDSLAQYKEQLTREMDDLTESLFEEAHKMVRTAKEEAVRAEKRHIEAASKVEMLTAEVSALKTIVEHQRDQLQSAQPKQVSRPGSRTRTASQMQQQQQQQQGKEEDRQLSSSPPRGRRQSGRGFRRHFFRRQNSTSHLKTASKANAPSPTPSAQSAVTLPPPLLQPTQGDAGGGGTSSGGGDVKKSKQRSLSTQSEQGDDCGDGGDGTHVSTRTSSTASRTELSRAHSTASQDDAAATRSSGGTGHSGGRGGGGDDDDDDGEIVDPRLLEEFTAWYQSPDLSASFISSLEEGEMKRTLDVCSPSSPIRRQDIIDAIKENSLVIERLGNSVDDGRACSLTGHKPPTHRIRLGQKTDWLDVCETVRDRIASVCDCYVYLRYINLGLVKVSAKKAFLKLATHRQQMMNALLGLRLYESVL</sequence>
<name>F2UA88_SALR5</name>